<dbReference type="OrthoDB" id="3509362at2759"/>
<sequence>MATATSNQAWTIPSLASKVTDLTKRIKPVPAPGPKQVLVKMMAASLNFRDILISTRSPAYPGIHKPDLVPGSDGAGIIYTLGPSSIWAGREGTPVLLHCSSWLVGDVRNLRGDAVFGGTDVDGTLQEWMVVDDEWIIEAPKNLSAVESASLVTAGTTAWAAIRGGVDGRLNGGLDEWKGDWTEKRLQGKTVLTMGTGGVSCFAIQIAAALGASVIATSSSDSKLDFAKSLGATHVINYSKIPDWDNEVLRITGGNGVDHVIETGGAGTLMKSVNSTRPGGLISLLGILTPNEAISAAFVPSVLFGAKIVKGCTAFSRDALAEFAKLVEANGIKPIIAQSFDFSQMIEAFQLLQKQNAVGKIVVKISDS</sequence>
<dbReference type="GO" id="GO:0016491">
    <property type="term" value="F:oxidoreductase activity"/>
    <property type="evidence" value="ECO:0007669"/>
    <property type="project" value="InterPro"/>
</dbReference>
<dbReference type="PANTHER" id="PTHR45033:SF2">
    <property type="entry name" value="ZINC-TYPE ALCOHOL DEHYDROGENASE-LIKE PROTEIN C1773.06C"/>
    <property type="match status" value="1"/>
</dbReference>
<dbReference type="CDD" id="cd08276">
    <property type="entry name" value="MDR7"/>
    <property type="match status" value="1"/>
</dbReference>
<dbReference type="InterPro" id="IPR020843">
    <property type="entry name" value="ER"/>
</dbReference>
<protein>
    <submittedName>
        <fullName evidence="2">NAD-P-binding protein</fullName>
    </submittedName>
</protein>
<evidence type="ECO:0000313" key="3">
    <source>
        <dbReference type="Proteomes" id="UP000244855"/>
    </source>
</evidence>
<dbReference type="InterPro" id="IPR011032">
    <property type="entry name" value="GroES-like_sf"/>
</dbReference>
<dbReference type="AlphaFoldDB" id="A0A2V1DV91"/>
<proteinExistence type="predicted"/>
<dbReference type="SUPFAM" id="SSF50129">
    <property type="entry name" value="GroES-like"/>
    <property type="match status" value="1"/>
</dbReference>
<dbReference type="PANTHER" id="PTHR45033">
    <property type="match status" value="1"/>
</dbReference>
<dbReference type="SUPFAM" id="SSF51735">
    <property type="entry name" value="NAD(P)-binding Rossmann-fold domains"/>
    <property type="match status" value="1"/>
</dbReference>
<keyword evidence="3" id="KW-1185">Reference proteome</keyword>
<accession>A0A2V1DV91</accession>
<evidence type="ECO:0000313" key="2">
    <source>
        <dbReference type="EMBL" id="PVI02091.1"/>
    </source>
</evidence>
<evidence type="ECO:0000259" key="1">
    <source>
        <dbReference type="SMART" id="SM00829"/>
    </source>
</evidence>
<dbReference type="InterPro" id="IPR013154">
    <property type="entry name" value="ADH-like_N"/>
</dbReference>
<feature type="domain" description="Enoyl reductase (ER)" evidence="1">
    <location>
        <begin position="17"/>
        <end position="363"/>
    </location>
</feature>
<dbReference type="SMART" id="SM00829">
    <property type="entry name" value="PKS_ER"/>
    <property type="match status" value="1"/>
</dbReference>
<gene>
    <name evidence="2" type="ORF">DM02DRAFT_627043</name>
</gene>
<organism evidence="2 3">
    <name type="scientific">Periconia macrospinosa</name>
    <dbReference type="NCBI Taxonomy" id="97972"/>
    <lineage>
        <taxon>Eukaryota</taxon>
        <taxon>Fungi</taxon>
        <taxon>Dikarya</taxon>
        <taxon>Ascomycota</taxon>
        <taxon>Pezizomycotina</taxon>
        <taxon>Dothideomycetes</taxon>
        <taxon>Pleosporomycetidae</taxon>
        <taxon>Pleosporales</taxon>
        <taxon>Massarineae</taxon>
        <taxon>Periconiaceae</taxon>
        <taxon>Periconia</taxon>
    </lineage>
</organism>
<dbReference type="Pfam" id="PF00107">
    <property type="entry name" value="ADH_zinc_N"/>
    <property type="match status" value="1"/>
</dbReference>
<dbReference type="Pfam" id="PF08240">
    <property type="entry name" value="ADH_N"/>
    <property type="match status" value="1"/>
</dbReference>
<reference evidence="2 3" key="1">
    <citation type="journal article" date="2018" name="Sci. Rep.">
        <title>Comparative genomics provides insights into the lifestyle and reveals functional heterogeneity of dark septate endophytic fungi.</title>
        <authorList>
            <person name="Knapp D.G."/>
            <person name="Nemeth J.B."/>
            <person name="Barry K."/>
            <person name="Hainaut M."/>
            <person name="Henrissat B."/>
            <person name="Johnson J."/>
            <person name="Kuo A."/>
            <person name="Lim J.H.P."/>
            <person name="Lipzen A."/>
            <person name="Nolan M."/>
            <person name="Ohm R.A."/>
            <person name="Tamas L."/>
            <person name="Grigoriev I.V."/>
            <person name="Spatafora J.W."/>
            <person name="Nagy L.G."/>
            <person name="Kovacs G.M."/>
        </authorList>
    </citation>
    <scope>NUCLEOTIDE SEQUENCE [LARGE SCALE GENOMIC DNA]</scope>
    <source>
        <strain evidence="2 3">DSE2036</strain>
    </source>
</reference>
<dbReference type="Gene3D" id="3.90.180.10">
    <property type="entry name" value="Medium-chain alcohol dehydrogenases, catalytic domain"/>
    <property type="match status" value="1"/>
</dbReference>
<dbReference type="Proteomes" id="UP000244855">
    <property type="component" value="Unassembled WGS sequence"/>
</dbReference>
<name>A0A2V1DV91_9PLEO</name>
<dbReference type="STRING" id="97972.A0A2V1DV91"/>
<dbReference type="InterPro" id="IPR052711">
    <property type="entry name" value="Zinc_ADH-like"/>
</dbReference>
<dbReference type="Gene3D" id="3.40.50.720">
    <property type="entry name" value="NAD(P)-binding Rossmann-like Domain"/>
    <property type="match status" value="1"/>
</dbReference>
<dbReference type="EMBL" id="KZ805347">
    <property type="protein sequence ID" value="PVI02091.1"/>
    <property type="molecule type" value="Genomic_DNA"/>
</dbReference>
<dbReference type="InterPro" id="IPR013149">
    <property type="entry name" value="ADH-like_C"/>
</dbReference>
<dbReference type="InterPro" id="IPR036291">
    <property type="entry name" value="NAD(P)-bd_dom_sf"/>
</dbReference>